<comment type="caution">
    <text evidence="2">The sequence shown here is derived from an EMBL/GenBank/DDBJ whole genome shotgun (WGS) entry which is preliminary data.</text>
</comment>
<dbReference type="EMBL" id="JACSEA010000002">
    <property type="protein sequence ID" value="KAF7408650.1"/>
    <property type="molecule type" value="Genomic_DNA"/>
</dbReference>
<feature type="region of interest" description="Disordered" evidence="1">
    <location>
        <begin position="90"/>
        <end position="143"/>
    </location>
</feature>
<proteinExistence type="predicted"/>
<keyword evidence="3" id="KW-1185">Reference proteome</keyword>
<sequence length="193" mass="22457">MEWIPMISKVGRLSRLDEVLLGQDRSCCWNIYELGSGEIRLRYRPRSYEKRAMEERTITTTTNNNKQTTTKTIVTGHIGTAGVLLCAQSKRSYEEEEEEGEEEEEEEEEEIEEEEIEEVEEEEEEEACKRTGPECEECVDEGVKDRVNVEGMRALLIAMHIAGAPRDGKDLEQEEEEEDEEEEEEEEEDKEEE</sequence>
<feature type="compositionally biased region" description="Acidic residues" evidence="1">
    <location>
        <begin position="94"/>
        <end position="126"/>
    </location>
</feature>
<organism evidence="2 3">
    <name type="scientific">Vespula vulgaris</name>
    <name type="common">Yellow jacket</name>
    <name type="synonym">Wasp</name>
    <dbReference type="NCBI Taxonomy" id="7454"/>
    <lineage>
        <taxon>Eukaryota</taxon>
        <taxon>Metazoa</taxon>
        <taxon>Ecdysozoa</taxon>
        <taxon>Arthropoda</taxon>
        <taxon>Hexapoda</taxon>
        <taxon>Insecta</taxon>
        <taxon>Pterygota</taxon>
        <taxon>Neoptera</taxon>
        <taxon>Endopterygota</taxon>
        <taxon>Hymenoptera</taxon>
        <taxon>Apocrita</taxon>
        <taxon>Aculeata</taxon>
        <taxon>Vespoidea</taxon>
        <taxon>Vespidae</taxon>
        <taxon>Vespinae</taxon>
        <taxon>Vespula</taxon>
    </lineage>
</organism>
<evidence type="ECO:0000256" key="1">
    <source>
        <dbReference type="SAM" id="MobiDB-lite"/>
    </source>
</evidence>
<reference evidence="2" key="1">
    <citation type="journal article" date="2020" name="G3 (Bethesda)">
        <title>High-Quality Assemblies for Three Invasive Social Wasps from the &lt;i&gt;Vespula&lt;/i&gt; Genus.</title>
        <authorList>
            <person name="Harrop T.W.R."/>
            <person name="Guhlin J."/>
            <person name="McLaughlin G.M."/>
            <person name="Permina E."/>
            <person name="Stockwell P."/>
            <person name="Gilligan J."/>
            <person name="Le Lec M.F."/>
            <person name="Gruber M.A.M."/>
            <person name="Quinn O."/>
            <person name="Lovegrove M."/>
            <person name="Duncan E.J."/>
            <person name="Remnant E.J."/>
            <person name="Van Eeckhoven J."/>
            <person name="Graham B."/>
            <person name="Knapp R.A."/>
            <person name="Langford K.W."/>
            <person name="Kronenberg Z."/>
            <person name="Press M.O."/>
            <person name="Eacker S.M."/>
            <person name="Wilson-Rankin E.E."/>
            <person name="Purcell J."/>
            <person name="Lester P.J."/>
            <person name="Dearden P.K."/>
        </authorList>
    </citation>
    <scope>NUCLEOTIDE SEQUENCE</scope>
    <source>
        <strain evidence="2">Marl-1</strain>
    </source>
</reference>
<gene>
    <name evidence="2" type="ORF">HZH66_003187</name>
</gene>
<protein>
    <submittedName>
        <fullName evidence="2">Uncharacterized protein</fullName>
    </submittedName>
</protein>
<evidence type="ECO:0000313" key="3">
    <source>
        <dbReference type="Proteomes" id="UP000614350"/>
    </source>
</evidence>
<dbReference type="AlphaFoldDB" id="A0A834NGX7"/>
<accession>A0A834NGX7</accession>
<name>A0A834NGX7_VESVU</name>
<evidence type="ECO:0000313" key="2">
    <source>
        <dbReference type="EMBL" id="KAF7408650.1"/>
    </source>
</evidence>
<feature type="region of interest" description="Disordered" evidence="1">
    <location>
        <begin position="161"/>
        <end position="193"/>
    </location>
</feature>
<feature type="compositionally biased region" description="Acidic residues" evidence="1">
    <location>
        <begin position="172"/>
        <end position="193"/>
    </location>
</feature>
<dbReference type="Proteomes" id="UP000614350">
    <property type="component" value="Unassembled WGS sequence"/>
</dbReference>